<dbReference type="GO" id="GO:0016787">
    <property type="term" value="F:hydrolase activity"/>
    <property type="evidence" value="ECO:0007669"/>
    <property type="project" value="UniProtKB-KW"/>
</dbReference>
<dbReference type="InterPro" id="IPR043502">
    <property type="entry name" value="DNA/RNA_pol_sf"/>
</dbReference>
<dbReference type="Pfam" id="PF17917">
    <property type="entry name" value="RT_RNaseH"/>
    <property type="match status" value="1"/>
</dbReference>
<gene>
    <name evidence="9" type="ORF">M6B38_239065</name>
</gene>
<dbReference type="SUPFAM" id="SSF56672">
    <property type="entry name" value="DNA/RNA polymerases"/>
    <property type="match status" value="1"/>
</dbReference>
<dbReference type="Gene3D" id="1.10.340.70">
    <property type="match status" value="1"/>
</dbReference>
<dbReference type="PANTHER" id="PTHR37984:SF5">
    <property type="entry name" value="PROTEIN NYNRIN-LIKE"/>
    <property type="match status" value="1"/>
</dbReference>
<keyword evidence="10" id="KW-1185">Reference proteome</keyword>
<dbReference type="InterPro" id="IPR041373">
    <property type="entry name" value="RT_RNaseH"/>
</dbReference>
<comment type="caution">
    <text evidence="9">The sequence shown here is derived from an EMBL/GenBank/DDBJ whole genome shotgun (WGS) entry which is preliminary data.</text>
</comment>
<evidence type="ECO:0000256" key="2">
    <source>
        <dbReference type="ARBA" id="ARBA00022695"/>
    </source>
</evidence>
<dbReference type="Proteomes" id="UP001140949">
    <property type="component" value="Unassembled WGS sequence"/>
</dbReference>
<protein>
    <recommendedName>
        <fullName evidence="11">Polyprotein</fullName>
    </recommendedName>
</protein>
<evidence type="ECO:0008006" key="11">
    <source>
        <dbReference type="Google" id="ProtNLM"/>
    </source>
</evidence>
<keyword evidence="4" id="KW-0255">Endonuclease</keyword>
<accession>A0AAX6DKM9</accession>
<keyword evidence="3" id="KW-0540">Nuclease</keyword>
<organism evidence="9 10">
    <name type="scientific">Iris pallida</name>
    <name type="common">Sweet iris</name>
    <dbReference type="NCBI Taxonomy" id="29817"/>
    <lineage>
        <taxon>Eukaryota</taxon>
        <taxon>Viridiplantae</taxon>
        <taxon>Streptophyta</taxon>
        <taxon>Embryophyta</taxon>
        <taxon>Tracheophyta</taxon>
        <taxon>Spermatophyta</taxon>
        <taxon>Magnoliopsida</taxon>
        <taxon>Liliopsida</taxon>
        <taxon>Asparagales</taxon>
        <taxon>Iridaceae</taxon>
        <taxon>Iridoideae</taxon>
        <taxon>Irideae</taxon>
        <taxon>Iris</taxon>
    </lineage>
</organism>
<feature type="domain" description="Reverse transcriptase RNase H-like" evidence="7">
    <location>
        <begin position="9"/>
        <end position="42"/>
    </location>
</feature>
<dbReference type="FunFam" id="1.10.340.70:FF:000001">
    <property type="entry name" value="Retrovirus-related Pol polyprotein from transposon gypsy-like Protein"/>
    <property type="match status" value="1"/>
</dbReference>
<dbReference type="InterPro" id="IPR050951">
    <property type="entry name" value="Retrovirus_Pol_polyprotein"/>
</dbReference>
<dbReference type="AlphaFoldDB" id="A0AAX6DKM9"/>
<evidence type="ECO:0000259" key="7">
    <source>
        <dbReference type="Pfam" id="PF17917"/>
    </source>
</evidence>
<evidence type="ECO:0000256" key="6">
    <source>
        <dbReference type="ARBA" id="ARBA00022918"/>
    </source>
</evidence>
<dbReference type="Pfam" id="PF17921">
    <property type="entry name" value="Integrase_H2C2"/>
    <property type="match status" value="1"/>
</dbReference>
<dbReference type="PANTHER" id="PTHR37984">
    <property type="entry name" value="PROTEIN CBG26694"/>
    <property type="match status" value="1"/>
</dbReference>
<evidence type="ECO:0000256" key="1">
    <source>
        <dbReference type="ARBA" id="ARBA00022679"/>
    </source>
</evidence>
<evidence type="ECO:0000313" key="10">
    <source>
        <dbReference type="Proteomes" id="UP001140949"/>
    </source>
</evidence>
<keyword evidence="1" id="KW-0808">Transferase</keyword>
<evidence type="ECO:0000259" key="8">
    <source>
        <dbReference type="Pfam" id="PF17921"/>
    </source>
</evidence>
<evidence type="ECO:0000256" key="4">
    <source>
        <dbReference type="ARBA" id="ARBA00022759"/>
    </source>
</evidence>
<evidence type="ECO:0000256" key="5">
    <source>
        <dbReference type="ARBA" id="ARBA00022801"/>
    </source>
</evidence>
<evidence type="ECO:0000313" key="9">
    <source>
        <dbReference type="EMBL" id="KAJ6792372.1"/>
    </source>
</evidence>
<proteinExistence type="predicted"/>
<dbReference type="GO" id="GO:0003964">
    <property type="term" value="F:RNA-directed DNA polymerase activity"/>
    <property type="evidence" value="ECO:0007669"/>
    <property type="project" value="UniProtKB-KW"/>
</dbReference>
<feature type="domain" description="Integrase zinc-binding" evidence="8">
    <location>
        <begin position="153"/>
        <end position="207"/>
    </location>
</feature>
<dbReference type="InterPro" id="IPR041588">
    <property type="entry name" value="Integrase_H2C2"/>
</dbReference>
<reference evidence="9" key="1">
    <citation type="journal article" date="2023" name="GigaByte">
        <title>Genome assembly of the bearded iris, Iris pallida Lam.</title>
        <authorList>
            <person name="Bruccoleri R.E."/>
            <person name="Oakeley E.J."/>
            <person name="Faust A.M.E."/>
            <person name="Altorfer M."/>
            <person name="Dessus-Babus S."/>
            <person name="Burckhardt D."/>
            <person name="Oertli M."/>
            <person name="Naumann U."/>
            <person name="Petersen F."/>
            <person name="Wong J."/>
        </authorList>
    </citation>
    <scope>NUCLEOTIDE SEQUENCE</scope>
    <source>
        <strain evidence="9">GSM-AAB239-AS_SAM_17_03QT</strain>
    </source>
</reference>
<sequence>MEALFIWRENQIYTDHKSLKYVFTQKKINMRQRRWLQLLKDFDMELEYHPGKANKVADALSRRPEAFFMNTPKEILEDLRKMGIEVIYSITEGMWQNLQVQSSLIDRIKEAQQNDSNLQEIWKQTEAGLQTGIRKHSNGSLRFGDRLCVLSGNLRTEVMAEAHNSQYSIHPGSTKMYKDLKQTFWWHGMKREVARFVSRCLVCQQVKLEHQRTAGLL</sequence>
<keyword evidence="2" id="KW-0548">Nucleotidyltransferase</keyword>
<name>A0AAX6DKM9_IRIPA</name>
<reference evidence="9" key="2">
    <citation type="submission" date="2023-04" db="EMBL/GenBank/DDBJ databases">
        <authorList>
            <person name="Bruccoleri R.E."/>
            <person name="Oakeley E.J."/>
            <person name="Faust A.-M."/>
            <person name="Dessus-Babus S."/>
            <person name="Altorfer M."/>
            <person name="Burckhardt D."/>
            <person name="Oertli M."/>
            <person name="Naumann U."/>
            <person name="Petersen F."/>
            <person name="Wong J."/>
        </authorList>
    </citation>
    <scope>NUCLEOTIDE SEQUENCE</scope>
    <source>
        <strain evidence="9">GSM-AAB239-AS_SAM_17_03QT</strain>
        <tissue evidence="9">Leaf</tissue>
    </source>
</reference>
<keyword evidence="6" id="KW-0695">RNA-directed DNA polymerase</keyword>
<dbReference type="EMBL" id="JANAVB010043619">
    <property type="protein sequence ID" value="KAJ6792372.1"/>
    <property type="molecule type" value="Genomic_DNA"/>
</dbReference>
<keyword evidence="5" id="KW-0378">Hydrolase</keyword>
<dbReference type="GO" id="GO:0004519">
    <property type="term" value="F:endonuclease activity"/>
    <property type="evidence" value="ECO:0007669"/>
    <property type="project" value="UniProtKB-KW"/>
</dbReference>
<evidence type="ECO:0000256" key="3">
    <source>
        <dbReference type="ARBA" id="ARBA00022722"/>
    </source>
</evidence>